<protein>
    <submittedName>
        <fullName evidence="1">NLI interacting factor</fullName>
    </submittedName>
</protein>
<dbReference type="EMBL" id="MU118044">
    <property type="protein sequence ID" value="KAF9646952.1"/>
    <property type="molecule type" value="Genomic_DNA"/>
</dbReference>
<accession>A0ACB6ZBL6</accession>
<proteinExistence type="predicted"/>
<reference evidence="1" key="2">
    <citation type="journal article" date="2020" name="Nat. Commun.">
        <title>Large-scale genome sequencing of mycorrhizal fungi provides insights into the early evolution of symbiotic traits.</title>
        <authorList>
            <person name="Miyauchi S."/>
            <person name="Kiss E."/>
            <person name="Kuo A."/>
            <person name="Drula E."/>
            <person name="Kohler A."/>
            <person name="Sanchez-Garcia M."/>
            <person name="Morin E."/>
            <person name="Andreopoulos B."/>
            <person name="Barry K.W."/>
            <person name="Bonito G."/>
            <person name="Buee M."/>
            <person name="Carver A."/>
            <person name="Chen C."/>
            <person name="Cichocki N."/>
            <person name="Clum A."/>
            <person name="Culley D."/>
            <person name="Crous P.W."/>
            <person name="Fauchery L."/>
            <person name="Girlanda M."/>
            <person name="Hayes R.D."/>
            <person name="Keri Z."/>
            <person name="LaButti K."/>
            <person name="Lipzen A."/>
            <person name="Lombard V."/>
            <person name="Magnuson J."/>
            <person name="Maillard F."/>
            <person name="Murat C."/>
            <person name="Nolan M."/>
            <person name="Ohm R.A."/>
            <person name="Pangilinan J."/>
            <person name="Pereira M.F."/>
            <person name="Perotto S."/>
            <person name="Peter M."/>
            <person name="Pfister S."/>
            <person name="Riley R."/>
            <person name="Sitrit Y."/>
            <person name="Stielow J.B."/>
            <person name="Szollosi G."/>
            <person name="Zifcakova L."/>
            <person name="Stursova M."/>
            <person name="Spatafora J.W."/>
            <person name="Tedersoo L."/>
            <person name="Vaario L.M."/>
            <person name="Yamada A."/>
            <person name="Yan M."/>
            <person name="Wang P."/>
            <person name="Xu J."/>
            <person name="Bruns T."/>
            <person name="Baldrian P."/>
            <person name="Vilgalys R."/>
            <person name="Dunand C."/>
            <person name="Henrissat B."/>
            <person name="Grigoriev I.V."/>
            <person name="Hibbett D."/>
            <person name="Nagy L.G."/>
            <person name="Martin F.M."/>
        </authorList>
    </citation>
    <scope>NUCLEOTIDE SEQUENCE</scope>
    <source>
        <strain evidence="1">P2</strain>
    </source>
</reference>
<keyword evidence="2" id="KW-1185">Reference proteome</keyword>
<organism evidence="1 2">
    <name type="scientific">Thelephora ganbajun</name>
    <name type="common">Ganba fungus</name>
    <dbReference type="NCBI Taxonomy" id="370292"/>
    <lineage>
        <taxon>Eukaryota</taxon>
        <taxon>Fungi</taxon>
        <taxon>Dikarya</taxon>
        <taxon>Basidiomycota</taxon>
        <taxon>Agaricomycotina</taxon>
        <taxon>Agaricomycetes</taxon>
        <taxon>Thelephorales</taxon>
        <taxon>Thelephoraceae</taxon>
        <taxon>Thelephora</taxon>
    </lineage>
</organism>
<name>A0ACB6ZBL6_THEGA</name>
<comment type="caution">
    <text evidence="1">The sequence shown here is derived from an EMBL/GenBank/DDBJ whole genome shotgun (WGS) entry which is preliminary data.</text>
</comment>
<dbReference type="Proteomes" id="UP000886501">
    <property type="component" value="Unassembled WGS sequence"/>
</dbReference>
<reference evidence="1" key="1">
    <citation type="submission" date="2019-10" db="EMBL/GenBank/DDBJ databases">
        <authorList>
            <consortium name="DOE Joint Genome Institute"/>
            <person name="Kuo A."/>
            <person name="Miyauchi S."/>
            <person name="Kiss E."/>
            <person name="Drula E."/>
            <person name="Kohler A."/>
            <person name="Sanchez-Garcia M."/>
            <person name="Andreopoulos B."/>
            <person name="Barry K.W."/>
            <person name="Bonito G."/>
            <person name="Buee M."/>
            <person name="Carver A."/>
            <person name="Chen C."/>
            <person name="Cichocki N."/>
            <person name="Clum A."/>
            <person name="Culley D."/>
            <person name="Crous P.W."/>
            <person name="Fauchery L."/>
            <person name="Girlanda M."/>
            <person name="Hayes R."/>
            <person name="Keri Z."/>
            <person name="Labutti K."/>
            <person name="Lipzen A."/>
            <person name="Lombard V."/>
            <person name="Magnuson J."/>
            <person name="Maillard F."/>
            <person name="Morin E."/>
            <person name="Murat C."/>
            <person name="Nolan M."/>
            <person name="Ohm R."/>
            <person name="Pangilinan J."/>
            <person name="Pereira M."/>
            <person name="Perotto S."/>
            <person name="Peter M."/>
            <person name="Riley R."/>
            <person name="Sitrit Y."/>
            <person name="Stielow B."/>
            <person name="Szollosi G."/>
            <person name="Zifcakova L."/>
            <person name="Stursova M."/>
            <person name="Spatafora J.W."/>
            <person name="Tedersoo L."/>
            <person name="Vaario L.-M."/>
            <person name="Yamada A."/>
            <person name="Yan M."/>
            <person name="Wang P."/>
            <person name="Xu J."/>
            <person name="Bruns T."/>
            <person name="Baldrian P."/>
            <person name="Vilgalys R."/>
            <person name="Henrissat B."/>
            <person name="Grigoriev I.V."/>
            <person name="Hibbett D."/>
            <person name="Nagy L.G."/>
            <person name="Martin F.M."/>
        </authorList>
    </citation>
    <scope>NUCLEOTIDE SEQUENCE</scope>
    <source>
        <strain evidence="1">P2</strain>
    </source>
</reference>
<evidence type="ECO:0000313" key="2">
    <source>
        <dbReference type="Proteomes" id="UP000886501"/>
    </source>
</evidence>
<gene>
    <name evidence="1" type="ORF">BDM02DRAFT_3098891</name>
</gene>
<evidence type="ECO:0000313" key="1">
    <source>
        <dbReference type="EMBL" id="KAF9646952.1"/>
    </source>
</evidence>
<sequence>MRLTPTPPPISQQPPRPTPFHSQKTLVLDLDETLIHSTSRPFTNFSHSPSSLFGLKAFRRGSLGNSHTVEVILGGKSTTYHVYKRPFVDYFLRKVSTWYTLVIFTASMQEYADPVIDWLDAGRGILGKRFFRESCTQLPNGSYTKDLTIVEADLAKICLVDNSPISYNRNEANGIPIEGWTHDPHDEALLELLPVLDSLRFTGDVRRVLGIRGFS</sequence>